<gene>
    <name evidence="9" type="ORF">DEH84_10140</name>
</gene>
<dbReference type="AlphaFoldDB" id="A0A2U8FSG9"/>
<evidence type="ECO:0000256" key="8">
    <source>
        <dbReference type="SAM" id="SignalP"/>
    </source>
</evidence>
<keyword evidence="3" id="KW-0813">Transport</keyword>
<dbReference type="GO" id="GO:1990281">
    <property type="term" value="C:efflux pump complex"/>
    <property type="evidence" value="ECO:0007669"/>
    <property type="project" value="TreeGrafter"/>
</dbReference>
<dbReference type="GO" id="GO:0015562">
    <property type="term" value="F:efflux transmembrane transporter activity"/>
    <property type="evidence" value="ECO:0007669"/>
    <property type="project" value="InterPro"/>
</dbReference>
<dbReference type="InterPro" id="IPR051906">
    <property type="entry name" value="TolC-like"/>
</dbReference>
<dbReference type="PANTHER" id="PTHR30026">
    <property type="entry name" value="OUTER MEMBRANE PROTEIN TOLC"/>
    <property type="match status" value="1"/>
</dbReference>
<evidence type="ECO:0000313" key="9">
    <source>
        <dbReference type="EMBL" id="AWI53758.1"/>
    </source>
</evidence>
<dbReference type="SUPFAM" id="SSF56954">
    <property type="entry name" value="Outer membrane efflux proteins (OEP)"/>
    <property type="match status" value="1"/>
</dbReference>
<dbReference type="OrthoDB" id="8683954at2"/>
<proteinExistence type="inferred from homology"/>
<evidence type="ECO:0000256" key="7">
    <source>
        <dbReference type="ARBA" id="ARBA00023237"/>
    </source>
</evidence>
<organism evidence="9 10">
    <name type="scientific">Aquabacterium olei</name>
    <dbReference type="NCBI Taxonomy" id="1296669"/>
    <lineage>
        <taxon>Bacteria</taxon>
        <taxon>Pseudomonadati</taxon>
        <taxon>Pseudomonadota</taxon>
        <taxon>Betaproteobacteria</taxon>
        <taxon>Burkholderiales</taxon>
        <taxon>Aquabacterium</taxon>
    </lineage>
</organism>
<reference evidence="9 10" key="1">
    <citation type="submission" date="2018-05" db="EMBL/GenBank/DDBJ databases">
        <title>complete genome sequence of Aquabacterium olei NBRC 110486.</title>
        <authorList>
            <person name="Tang B."/>
            <person name="Chang J."/>
            <person name="Zhang L."/>
            <person name="Yang H."/>
        </authorList>
    </citation>
    <scope>NUCLEOTIDE SEQUENCE [LARGE SCALE GENOMIC DNA]</scope>
    <source>
        <strain evidence="9 10">NBRC 110486</strain>
    </source>
</reference>
<dbReference type="GO" id="GO:0009279">
    <property type="term" value="C:cell outer membrane"/>
    <property type="evidence" value="ECO:0007669"/>
    <property type="project" value="UniProtKB-SubCell"/>
</dbReference>
<accession>A0A2U8FSG9</accession>
<name>A0A2U8FSG9_9BURK</name>
<evidence type="ECO:0000256" key="5">
    <source>
        <dbReference type="ARBA" id="ARBA00022692"/>
    </source>
</evidence>
<dbReference type="KEGG" id="aon:DEH84_10140"/>
<feature type="chain" id="PRO_5015976423" description="Transporter" evidence="8">
    <location>
        <begin position="26"/>
        <end position="469"/>
    </location>
</feature>
<sequence length="469" mass="50539">MKRQRWARSSTWVAVGMLVGLHASAWSMCSEDLGSLTNGRSARPAARPTVTLDAPASDPVQQLSPTEQLASLVKEAVLRSNQIGAARLIADASLDDVVEARGAELPRLTVGGTVGQQMQAINGGNRDATLNASGGFSLGGVLWDAGRTAALTAYRKELSNAARFSLQAAQEQVALETISAALERARYRQQAQVYQQFSRKMACLVDALTQIVAEDRGRASELVQARKSQLQAELSRDAAMAQGRQAEIRLRKLVGDQVALGEGYPVSLVQTPNPDEVRLLMRRAGDVMQIQAQADAGERFAKAAEAATRPQLSWVANSSLSKVGDVKAVSVTAGVSISHTLFDGRAAESAAAAAAKRAMATRQQYEETIKLRQARITEIHDVAETSMDRARRYVEVLKDSERVRTATFQQWSQLGKRSLFDVMSSESDHFGLRVAYVNALFDGYQANAQLRSLAGGLTAWLGVGAVQAN</sequence>
<protein>
    <recommendedName>
        <fullName evidence="11">Transporter</fullName>
    </recommendedName>
</protein>
<evidence type="ECO:0008006" key="11">
    <source>
        <dbReference type="Google" id="ProtNLM"/>
    </source>
</evidence>
<dbReference type="RefSeq" id="WP_109036757.1">
    <property type="nucleotide sequence ID" value="NZ_CP029210.1"/>
</dbReference>
<evidence type="ECO:0000256" key="6">
    <source>
        <dbReference type="ARBA" id="ARBA00023136"/>
    </source>
</evidence>
<evidence type="ECO:0000256" key="2">
    <source>
        <dbReference type="ARBA" id="ARBA00007613"/>
    </source>
</evidence>
<keyword evidence="10" id="KW-1185">Reference proteome</keyword>
<dbReference type="Proteomes" id="UP000244892">
    <property type="component" value="Chromosome"/>
</dbReference>
<evidence type="ECO:0000256" key="1">
    <source>
        <dbReference type="ARBA" id="ARBA00004442"/>
    </source>
</evidence>
<dbReference type="PANTHER" id="PTHR30026:SF20">
    <property type="entry name" value="OUTER MEMBRANE PROTEIN TOLC"/>
    <property type="match status" value="1"/>
</dbReference>
<comment type="similarity">
    <text evidence="2">Belongs to the outer membrane factor (OMF) (TC 1.B.17) family.</text>
</comment>
<feature type="signal peptide" evidence="8">
    <location>
        <begin position="1"/>
        <end position="25"/>
    </location>
</feature>
<keyword evidence="5" id="KW-0812">Transmembrane</keyword>
<comment type="subcellular location">
    <subcellularLocation>
        <location evidence="1">Cell outer membrane</location>
    </subcellularLocation>
</comment>
<evidence type="ECO:0000313" key="10">
    <source>
        <dbReference type="Proteomes" id="UP000244892"/>
    </source>
</evidence>
<keyword evidence="7" id="KW-0998">Cell outer membrane</keyword>
<evidence type="ECO:0000256" key="3">
    <source>
        <dbReference type="ARBA" id="ARBA00022448"/>
    </source>
</evidence>
<keyword evidence="6" id="KW-0472">Membrane</keyword>
<keyword evidence="8" id="KW-0732">Signal</keyword>
<dbReference type="EMBL" id="CP029210">
    <property type="protein sequence ID" value="AWI53758.1"/>
    <property type="molecule type" value="Genomic_DNA"/>
</dbReference>
<keyword evidence="4" id="KW-1134">Transmembrane beta strand</keyword>
<dbReference type="Pfam" id="PF02321">
    <property type="entry name" value="OEP"/>
    <property type="match status" value="1"/>
</dbReference>
<dbReference type="Gene3D" id="1.20.1600.10">
    <property type="entry name" value="Outer membrane efflux proteins (OEP)"/>
    <property type="match status" value="1"/>
</dbReference>
<dbReference type="InterPro" id="IPR003423">
    <property type="entry name" value="OMP_efflux"/>
</dbReference>
<evidence type="ECO:0000256" key="4">
    <source>
        <dbReference type="ARBA" id="ARBA00022452"/>
    </source>
</evidence>
<dbReference type="GO" id="GO:0015288">
    <property type="term" value="F:porin activity"/>
    <property type="evidence" value="ECO:0007669"/>
    <property type="project" value="TreeGrafter"/>
</dbReference>